<keyword evidence="4" id="KW-1185">Reference proteome</keyword>
<reference evidence="3" key="3">
    <citation type="submission" date="2025-09" db="UniProtKB">
        <authorList>
            <consortium name="Ensembl"/>
        </authorList>
    </citation>
    <scope>IDENTIFICATION</scope>
</reference>
<name>A0A665VQ82_ECHNA</name>
<dbReference type="InParanoid" id="A0A665VQ82"/>
<dbReference type="InterPro" id="IPR013320">
    <property type="entry name" value="ConA-like_dom_sf"/>
</dbReference>
<dbReference type="Ensembl" id="ENSENLT00000034355.1">
    <property type="protein sequence ID" value="ENSENLP00000033422.1"/>
    <property type="gene ID" value="ENSENLG00000014707.1"/>
</dbReference>
<dbReference type="RefSeq" id="XP_029358139.1">
    <property type="nucleotide sequence ID" value="XM_029502279.1"/>
</dbReference>
<gene>
    <name evidence="3" type="primary">LOC115043647</name>
</gene>
<keyword evidence="2" id="KW-0732">Signal</keyword>
<reference evidence="3" key="1">
    <citation type="submission" date="2021-04" db="EMBL/GenBank/DDBJ databases">
        <authorList>
            <consortium name="Wellcome Sanger Institute Data Sharing"/>
        </authorList>
    </citation>
    <scope>NUCLEOTIDE SEQUENCE [LARGE SCALE GENOMIC DNA]</scope>
</reference>
<feature type="region of interest" description="Disordered" evidence="1">
    <location>
        <begin position="27"/>
        <end position="115"/>
    </location>
</feature>
<sequence length="374" mass="41889">MELKGKLLFVPVVMVMVTASTLTTATPKTTTTTTTTTPRTTTTAQKTTTTTPRTTTTTPRTTTTARKTTTTTPRTTTTTPRTTTTARKTTTTTPRTTTTTPRTTTTTPRTTTTTSWTTSWTTYPWTTGRPTVNLNGKMFTLSNEGGGVSLYPPYYSPSTHDYSTSSAPSWTTAPPTRGLSVCLRYLAEDGLTLFTLSPGSSRRLSLSTSGSRFVLDYDYYASVSFQPNISLLPSVAPDLWRRVCVVIDSQRSVAQVFSGSYGSIRKILQRQYSWTGEPVMDISGFDGQVTDVQVWDYNLQYNEVFNYMNGGVYRLYSGSVLSWSYISYSLRGKMVLEDVYEIQAKKDRSRKRGHNKTRRVFNRWQNEISEKQRL</sequence>
<dbReference type="OMA" id="TTAWTPK"/>
<accession>A0A665VQ82</accession>
<proteinExistence type="predicted"/>
<feature type="signal peptide" evidence="2">
    <location>
        <begin position="1"/>
        <end position="25"/>
    </location>
</feature>
<dbReference type="AlphaFoldDB" id="A0A665VQ82"/>
<dbReference type="OrthoDB" id="547680at2759"/>
<evidence type="ECO:0000313" key="3">
    <source>
        <dbReference type="Ensembl" id="ENSENLP00000033422.1"/>
    </source>
</evidence>
<evidence type="ECO:0000256" key="1">
    <source>
        <dbReference type="SAM" id="MobiDB-lite"/>
    </source>
</evidence>
<evidence type="ECO:0000256" key="2">
    <source>
        <dbReference type="SAM" id="SignalP"/>
    </source>
</evidence>
<reference evidence="3" key="2">
    <citation type="submission" date="2025-08" db="UniProtKB">
        <authorList>
            <consortium name="Ensembl"/>
        </authorList>
    </citation>
    <scope>IDENTIFICATION</scope>
</reference>
<feature type="chain" id="PRO_5025676794" evidence="2">
    <location>
        <begin position="26"/>
        <end position="374"/>
    </location>
</feature>
<evidence type="ECO:0000313" key="4">
    <source>
        <dbReference type="Proteomes" id="UP000472264"/>
    </source>
</evidence>
<dbReference type="Proteomes" id="UP000472264">
    <property type="component" value="Chromosome 5"/>
</dbReference>
<dbReference type="GeneID" id="115043647"/>
<dbReference type="SUPFAM" id="SSF49899">
    <property type="entry name" value="Concanavalin A-like lectins/glucanases"/>
    <property type="match status" value="1"/>
</dbReference>
<protein>
    <submittedName>
        <fullName evidence="3">A-agglutinin anchorage subunit-like</fullName>
    </submittedName>
</protein>
<organism evidence="3 4">
    <name type="scientific">Echeneis naucrates</name>
    <name type="common">Live sharksucker</name>
    <dbReference type="NCBI Taxonomy" id="173247"/>
    <lineage>
        <taxon>Eukaryota</taxon>
        <taxon>Metazoa</taxon>
        <taxon>Chordata</taxon>
        <taxon>Craniata</taxon>
        <taxon>Vertebrata</taxon>
        <taxon>Euteleostomi</taxon>
        <taxon>Actinopterygii</taxon>
        <taxon>Neopterygii</taxon>
        <taxon>Teleostei</taxon>
        <taxon>Neoteleostei</taxon>
        <taxon>Acanthomorphata</taxon>
        <taxon>Carangaria</taxon>
        <taxon>Carangiformes</taxon>
        <taxon>Echeneidae</taxon>
        <taxon>Echeneis</taxon>
    </lineage>
</organism>